<dbReference type="KEGG" id="mmad:MMJJ_05320"/>
<feature type="transmembrane region" description="Helical" evidence="1">
    <location>
        <begin position="56"/>
        <end position="83"/>
    </location>
</feature>
<proteinExistence type="predicted"/>
<evidence type="ECO:0000313" key="3">
    <source>
        <dbReference type="Proteomes" id="UP000239462"/>
    </source>
</evidence>
<keyword evidence="1" id="KW-0472">Membrane</keyword>
<dbReference type="EMBL" id="CP026606">
    <property type="protein sequence ID" value="AVB75949.1"/>
    <property type="molecule type" value="Genomic_DNA"/>
</dbReference>
<gene>
    <name evidence="2" type="ORF">MMJJ_05320</name>
</gene>
<dbReference type="AlphaFoldDB" id="A0A2L1C9F9"/>
<dbReference type="RefSeq" id="WP_104837564.1">
    <property type="nucleotide sequence ID" value="NZ_CP026606.1"/>
</dbReference>
<keyword evidence="1" id="KW-0812">Transmembrane</keyword>
<protein>
    <submittedName>
        <fullName evidence="2">Uncharacterized protein</fullName>
    </submittedName>
</protein>
<sequence length="443" mass="51792">MGKFDNYLEKNYEKIFSILEIIISFKFGFVTILVPMILMLIMITSFIYFFRIDTLLIVAVGISEALKFSVAFYIVSFIVYILFLTKFPTYKDNPFNNFNIADILIAIFLFAILVSFMMSNYTLMGPEFYKNVIKIIYSSEFYDNILKLISGLGTFIVAAVAVVSAGQGKEQIKEMKEQRKLQHDPELIAENEFKIYFHNCNEFLHEIIGKDDEYDIKRFEDSIYSWSNSSEKPENYQKMILNEINDPNDEITQFQKLINLETHFEDDFGVKIYNVGNGVAKKINYRWECDFEELYSSILENNRINDHRVYSDCSEGENAYFMGDTMILNCNSYLASGNYNLLLPHRTPDDFIIIPLPKDLFKALGYLFKTADLTDISLKIYLKLDYTGIDNTPHSKTYLLESDSYLFNWYSGIIEAYSPHFYEFFFKISEIKEEIEETTKSSK</sequence>
<name>A0A2L1C9F9_METMI</name>
<evidence type="ECO:0000313" key="2">
    <source>
        <dbReference type="EMBL" id="AVB75949.1"/>
    </source>
</evidence>
<reference evidence="3" key="1">
    <citation type="journal article" date="2018" name="Genome Announc.">
        <title>Complete Genome Sequence of the Methanococcus maripaludis Type Strain JJ (DSM 2067), a Model for Selenoprotein Synthesis in Archaea.</title>
        <authorList>
            <person name="Poehlein A."/>
            <person name="Heym D."/>
            <person name="Quitzke V."/>
            <person name="Fersch J."/>
            <person name="Daniel R."/>
            <person name="Rother M."/>
        </authorList>
    </citation>
    <scope>NUCLEOTIDE SEQUENCE [LARGE SCALE GENOMIC DNA]</scope>
    <source>
        <strain evidence="3">DSM 2067</strain>
    </source>
</reference>
<feature type="transmembrane region" description="Helical" evidence="1">
    <location>
        <begin position="103"/>
        <end position="124"/>
    </location>
</feature>
<feature type="transmembrane region" description="Helical" evidence="1">
    <location>
        <begin position="21"/>
        <end position="50"/>
    </location>
</feature>
<keyword evidence="1" id="KW-1133">Transmembrane helix</keyword>
<organism evidence="2 3">
    <name type="scientific">Methanococcus maripaludis</name>
    <name type="common">Methanococcus deltae</name>
    <dbReference type="NCBI Taxonomy" id="39152"/>
    <lineage>
        <taxon>Archaea</taxon>
        <taxon>Methanobacteriati</taxon>
        <taxon>Methanobacteriota</taxon>
        <taxon>Methanomada group</taxon>
        <taxon>Methanococci</taxon>
        <taxon>Methanococcales</taxon>
        <taxon>Methanococcaceae</taxon>
        <taxon>Methanococcus</taxon>
    </lineage>
</organism>
<evidence type="ECO:0000256" key="1">
    <source>
        <dbReference type="SAM" id="Phobius"/>
    </source>
</evidence>
<dbReference type="Proteomes" id="UP000239462">
    <property type="component" value="Chromosome"/>
</dbReference>
<dbReference type="GeneID" id="36101623"/>
<feature type="transmembrane region" description="Helical" evidence="1">
    <location>
        <begin position="144"/>
        <end position="166"/>
    </location>
</feature>
<accession>A0A2L1C9F9</accession>